<accession>A0AAV2A705</accession>
<gene>
    <name evidence="1" type="ORF">LARSCL_LOCUS9781</name>
</gene>
<reference evidence="1 2" key="1">
    <citation type="submission" date="2024-04" db="EMBL/GenBank/DDBJ databases">
        <authorList>
            <person name="Rising A."/>
            <person name="Reimegard J."/>
            <person name="Sonavane S."/>
            <person name="Akerstrom W."/>
            <person name="Nylinder S."/>
            <person name="Hedman E."/>
            <person name="Kallberg Y."/>
        </authorList>
    </citation>
    <scope>NUCLEOTIDE SEQUENCE [LARGE SCALE GENOMIC DNA]</scope>
</reference>
<evidence type="ECO:0000313" key="2">
    <source>
        <dbReference type="Proteomes" id="UP001497382"/>
    </source>
</evidence>
<dbReference type="EMBL" id="CAXIEN010000112">
    <property type="protein sequence ID" value="CAL1278448.1"/>
    <property type="molecule type" value="Genomic_DNA"/>
</dbReference>
<name>A0AAV2A705_9ARAC</name>
<dbReference type="AlphaFoldDB" id="A0AAV2A705"/>
<protein>
    <submittedName>
        <fullName evidence="1">Uncharacterized protein</fullName>
    </submittedName>
</protein>
<keyword evidence="2" id="KW-1185">Reference proteome</keyword>
<proteinExistence type="predicted"/>
<comment type="caution">
    <text evidence="1">The sequence shown here is derived from an EMBL/GenBank/DDBJ whole genome shotgun (WGS) entry which is preliminary data.</text>
</comment>
<sequence length="102" mass="11894">MEQKGAFLMDELSNLLVRQKDFLPAALLPRIPCLYICLWHVSVMTFCENPSGTPWSNGCVFDCKPRGHQFEPNRRILLFLVTYVKYSMYANLCYSMQSKQIH</sequence>
<dbReference type="Proteomes" id="UP001497382">
    <property type="component" value="Unassembled WGS sequence"/>
</dbReference>
<organism evidence="1 2">
    <name type="scientific">Larinioides sclopetarius</name>
    <dbReference type="NCBI Taxonomy" id="280406"/>
    <lineage>
        <taxon>Eukaryota</taxon>
        <taxon>Metazoa</taxon>
        <taxon>Ecdysozoa</taxon>
        <taxon>Arthropoda</taxon>
        <taxon>Chelicerata</taxon>
        <taxon>Arachnida</taxon>
        <taxon>Araneae</taxon>
        <taxon>Araneomorphae</taxon>
        <taxon>Entelegynae</taxon>
        <taxon>Araneoidea</taxon>
        <taxon>Araneidae</taxon>
        <taxon>Larinioides</taxon>
    </lineage>
</organism>
<evidence type="ECO:0000313" key="1">
    <source>
        <dbReference type="EMBL" id="CAL1278448.1"/>
    </source>
</evidence>